<proteinExistence type="predicted"/>
<dbReference type="Pfam" id="PF13247">
    <property type="entry name" value="Fer4_11"/>
    <property type="match status" value="1"/>
</dbReference>
<evidence type="ECO:0000313" key="9">
    <source>
        <dbReference type="EMBL" id="MBC2604577.1"/>
    </source>
</evidence>
<dbReference type="InterPro" id="IPR017900">
    <property type="entry name" value="4Fe4S_Fe_S_CS"/>
</dbReference>
<keyword evidence="2" id="KW-0004">4Fe-4S</keyword>
<dbReference type="InterPro" id="IPR051555">
    <property type="entry name" value="FDH_Electron_Transfer_Unit"/>
</dbReference>
<dbReference type="GO" id="GO:0019645">
    <property type="term" value="P:anaerobic electron transport chain"/>
    <property type="evidence" value="ECO:0007669"/>
    <property type="project" value="InterPro"/>
</dbReference>
<dbReference type="PANTHER" id="PTHR43545:SF6">
    <property type="entry name" value="FORMATE DEHYDROGENASE, NITRATE-INDUCIBLE, IRON-SULFUR SUBUNIT"/>
    <property type="match status" value="1"/>
</dbReference>
<dbReference type="RefSeq" id="WP_185658469.1">
    <property type="nucleotide sequence ID" value="NZ_CAWPOO010000001.1"/>
</dbReference>
<keyword evidence="10" id="KW-1185">Reference proteome</keyword>
<name>A0A7X1B303_9BACT</name>
<feature type="transmembrane region" description="Helical" evidence="7">
    <location>
        <begin position="288"/>
        <end position="309"/>
    </location>
</feature>
<comment type="subcellular location">
    <subcellularLocation>
        <location evidence="1">Cell envelope</location>
    </subcellularLocation>
</comment>
<evidence type="ECO:0000256" key="1">
    <source>
        <dbReference type="ARBA" id="ARBA00004196"/>
    </source>
</evidence>
<dbReference type="Pfam" id="PF04976">
    <property type="entry name" value="DmsC"/>
    <property type="match status" value="1"/>
</dbReference>
<feature type="transmembrane region" description="Helical" evidence="7">
    <location>
        <begin position="468"/>
        <end position="499"/>
    </location>
</feature>
<evidence type="ECO:0000256" key="7">
    <source>
        <dbReference type="SAM" id="Phobius"/>
    </source>
</evidence>
<organism evidence="9 10">
    <name type="scientific">Pelagicoccus albus</name>
    <dbReference type="NCBI Taxonomy" id="415222"/>
    <lineage>
        <taxon>Bacteria</taxon>
        <taxon>Pseudomonadati</taxon>
        <taxon>Verrucomicrobiota</taxon>
        <taxon>Opitutia</taxon>
        <taxon>Puniceicoccales</taxon>
        <taxon>Pelagicoccaceae</taxon>
        <taxon>Pelagicoccus</taxon>
    </lineage>
</organism>
<keyword evidence="3" id="KW-0479">Metal-binding</keyword>
<evidence type="ECO:0000256" key="2">
    <source>
        <dbReference type="ARBA" id="ARBA00022485"/>
    </source>
</evidence>
<comment type="caution">
    <text evidence="9">The sequence shown here is derived from an EMBL/GenBank/DDBJ whole genome shotgun (WGS) entry which is preliminary data.</text>
</comment>
<evidence type="ECO:0000256" key="5">
    <source>
        <dbReference type="ARBA" id="ARBA00023004"/>
    </source>
</evidence>
<dbReference type="InterPro" id="IPR017896">
    <property type="entry name" value="4Fe4S_Fe-S-bd"/>
</dbReference>
<dbReference type="GO" id="GO:0016020">
    <property type="term" value="C:membrane"/>
    <property type="evidence" value="ECO:0007669"/>
    <property type="project" value="InterPro"/>
</dbReference>
<sequence>MSELIDLKDKTLIDMLLEEQQQVGTPVGRFADAAESESGGQGGRFGDLIPLSAPRKGEQYAFQVDLDRCSGCKGCVTACHSLNGLDEDETWRDIGSLVGEGEQGPYLQTVTTACHHCVEPGCLIGCPVNAYEKDEASGIVLHLDDQCIGCQYCVLKCPYDVPKYSSKRGVVRKCDMCHSRLSSGEAPACVQACPHEAIKIVTVETNEVLAKSSRGGGFLPASPDPSYTKPSTSYISSKKLPDNLVAADAHVLRPQHTHWPLVGLLALSQIGIGGFLASAFSWERGGDIAYAIAWGVLHVGLLCSALHLGQPLKAWRIFVGFRRSWLSREAVVLGFCSGISIPALGAICLGWFGFSDYAAAVGPWGKVAAWASALVGLIGVLTSVFIYVDTQRSFWRLRISAFKFYGSVVLGALSFAAIAAGGVGLFEVLSINLVLALKLFGEWKSLHENAVTVRLVEGPLSTIWKLRLFSAAVVAATVVLGYFLGGLWLALVGLASVCLSELLERVLYFKAVNAPKMPGGHNG</sequence>
<accession>A0A7X1B303</accession>
<feature type="transmembrane region" description="Helical" evidence="7">
    <location>
        <begin position="261"/>
        <end position="282"/>
    </location>
</feature>
<reference evidence="9 10" key="1">
    <citation type="submission" date="2020-07" db="EMBL/GenBank/DDBJ databases">
        <authorList>
            <person name="Feng X."/>
        </authorList>
    </citation>
    <scope>NUCLEOTIDE SEQUENCE [LARGE SCALE GENOMIC DNA]</scope>
    <source>
        <strain evidence="9 10">JCM23202</strain>
    </source>
</reference>
<dbReference type="CDD" id="cd16371">
    <property type="entry name" value="DMSOR_beta_like"/>
    <property type="match status" value="1"/>
</dbReference>
<dbReference type="PROSITE" id="PS51379">
    <property type="entry name" value="4FE4S_FER_2"/>
    <property type="match status" value="2"/>
</dbReference>
<evidence type="ECO:0000256" key="6">
    <source>
        <dbReference type="ARBA" id="ARBA00023014"/>
    </source>
</evidence>
<dbReference type="EMBL" id="JACHVC010000001">
    <property type="protein sequence ID" value="MBC2604577.1"/>
    <property type="molecule type" value="Genomic_DNA"/>
</dbReference>
<dbReference type="GO" id="GO:0051539">
    <property type="term" value="F:4 iron, 4 sulfur cluster binding"/>
    <property type="evidence" value="ECO:0007669"/>
    <property type="project" value="UniProtKB-KW"/>
</dbReference>
<dbReference type="GO" id="GO:0030313">
    <property type="term" value="C:cell envelope"/>
    <property type="evidence" value="ECO:0007669"/>
    <property type="project" value="UniProtKB-SubCell"/>
</dbReference>
<dbReference type="PANTHER" id="PTHR43545">
    <property type="entry name" value="FORMATE DEHYDROGENASE, NITRATE-INDUCIBLE, IRON-SULFUR SUBUNIT"/>
    <property type="match status" value="1"/>
</dbReference>
<keyword evidence="7" id="KW-0812">Transmembrane</keyword>
<keyword evidence="6" id="KW-0411">Iron-sulfur</keyword>
<protein>
    <submittedName>
        <fullName evidence="9">Dimethyl sulfoxide reductase anchor subunit</fullName>
    </submittedName>
</protein>
<evidence type="ECO:0000256" key="3">
    <source>
        <dbReference type="ARBA" id="ARBA00022723"/>
    </source>
</evidence>
<feature type="transmembrane region" description="Helical" evidence="7">
    <location>
        <begin position="367"/>
        <end position="388"/>
    </location>
</feature>
<feature type="domain" description="4Fe-4S ferredoxin-type" evidence="8">
    <location>
        <begin position="60"/>
        <end position="90"/>
    </location>
</feature>
<feature type="transmembrane region" description="Helical" evidence="7">
    <location>
        <begin position="408"/>
        <end position="437"/>
    </location>
</feature>
<keyword evidence="7" id="KW-1133">Transmembrane helix</keyword>
<dbReference type="Proteomes" id="UP000526501">
    <property type="component" value="Unassembled WGS sequence"/>
</dbReference>
<gene>
    <name evidence="9" type="ORF">H5P27_00750</name>
</gene>
<dbReference type="GO" id="GO:0046872">
    <property type="term" value="F:metal ion binding"/>
    <property type="evidence" value="ECO:0007669"/>
    <property type="project" value="UniProtKB-KW"/>
</dbReference>
<dbReference type="Gene3D" id="3.30.70.20">
    <property type="match status" value="2"/>
</dbReference>
<feature type="domain" description="4Fe-4S ferredoxin-type" evidence="8">
    <location>
        <begin position="138"/>
        <end position="167"/>
    </location>
</feature>
<keyword evidence="5" id="KW-0408">Iron</keyword>
<evidence type="ECO:0000256" key="4">
    <source>
        <dbReference type="ARBA" id="ARBA00022737"/>
    </source>
</evidence>
<keyword evidence="4" id="KW-0677">Repeat</keyword>
<dbReference type="InterPro" id="IPR007059">
    <property type="entry name" value="DmsC"/>
</dbReference>
<evidence type="ECO:0000259" key="8">
    <source>
        <dbReference type="PROSITE" id="PS51379"/>
    </source>
</evidence>
<feature type="transmembrane region" description="Helical" evidence="7">
    <location>
        <begin position="330"/>
        <end position="352"/>
    </location>
</feature>
<keyword evidence="7" id="KW-0472">Membrane</keyword>
<dbReference type="PROSITE" id="PS00198">
    <property type="entry name" value="4FE4S_FER_1"/>
    <property type="match status" value="1"/>
</dbReference>
<dbReference type="SUPFAM" id="SSF54862">
    <property type="entry name" value="4Fe-4S ferredoxins"/>
    <property type="match status" value="1"/>
</dbReference>
<evidence type="ECO:0000313" key="10">
    <source>
        <dbReference type="Proteomes" id="UP000526501"/>
    </source>
</evidence>
<dbReference type="AlphaFoldDB" id="A0A7X1B303"/>